<keyword evidence="10" id="KW-0648">Protein biosynthesis</keyword>
<dbReference type="InterPro" id="IPR020825">
    <property type="entry name" value="Phe-tRNA_synthase-like_B3/B4"/>
</dbReference>
<feature type="domain" description="TRNA-binding" evidence="13">
    <location>
        <begin position="38"/>
        <end position="151"/>
    </location>
</feature>
<name>A0A449A3Y6_9BACT</name>
<dbReference type="Gene3D" id="3.30.930.10">
    <property type="entry name" value="Bira Bifunctional Protein, Domain 2"/>
    <property type="match status" value="1"/>
</dbReference>
<dbReference type="GO" id="GO:0006432">
    <property type="term" value="P:phenylalanyl-tRNA aminoacylation"/>
    <property type="evidence" value="ECO:0007669"/>
    <property type="project" value="InterPro"/>
</dbReference>
<evidence type="ECO:0000256" key="6">
    <source>
        <dbReference type="ARBA" id="ARBA00022741"/>
    </source>
</evidence>
<evidence type="ECO:0000259" key="13">
    <source>
        <dbReference type="PROSITE" id="PS50886"/>
    </source>
</evidence>
<dbReference type="GO" id="GO:0009328">
    <property type="term" value="C:phenylalanine-tRNA ligase complex"/>
    <property type="evidence" value="ECO:0007669"/>
    <property type="project" value="TreeGrafter"/>
</dbReference>
<evidence type="ECO:0000256" key="5">
    <source>
        <dbReference type="ARBA" id="ARBA00022723"/>
    </source>
</evidence>
<dbReference type="InterPro" id="IPR045864">
    <property type="entry name" value="aa-tRNA-synth_II/BPL/LPL"/>
</dbReference>
<dbReference type="OrthoDB" id="9805455at2"/>
<dbReference type="Pfam" id="PF17759">
    <property type="entry name" value="tRNA_synthFbeta"/>
    <property type="match status" value="1"/>
</dbReference>
<evidence type="ECO:0000256" key="1">
    <source>
        <dbReference type="ARBA" id="ARBA00001946"/>
    </source>
</evidence>
<evidence type="ECO:0000256" key="3">
    <source>
        <dbReference type="ARBA" id="ARBA00022555"/>
    </source>
</evidence>
<dbReference type="InterPro" id="IPR045060">
    <property type="entry name" value="Phe-tRNA-ligase_IIc_bsu"/>
</dbReference>
<dbReference type="Pfam" id="PF03483">
    <property type="entry name" value="B3_4"/>
    <property type="match status" value="1"/>
</dbReference>
<gene>
    <name evidence="15" type="primary">pheT</name>
    <name evidence="15" type="ORF">NCTC10183_00724</name>
</gene>
<keyword evidence="16" id="KW-1185">Reference proteome</keyword>
<dbReference type="EMBL" id="LR214950">
    <property type="protein sequence ID" value="VEU58932.1"/>
    <property type="molecule type" value="Genomic_DNA"/>
</dbReference>
<dbReference type="GO" id="GO:0000287">
    <property type="term" value="F:magnesium ion binding"/>
    <property type="evidence" value="ECO:0007669"/>
    <property type="project" value="InterPro"/>
</dbReference>
<dbReference type="InterPro" id="IPR012340">
    <property type="entry name" value="NA-bd_OB-fold"/>
</dbReference>
<dbReference type="GO" id="GO:0005524">
    <property type="term" value="F:ATP binding"/>
    <property type="evidence" value="ECO:0007669"/>
    <property type="project" value="UniProtKB-KW"/>
</dbReference>
<dbReference type="GO" id="GO:0000049">
    <property type="term" value="F:tRNA binding"/>
    <property type="evidence" value="ECO:0007669"/>
    <property type="project" value="UniProtKB-UniRule"/>
</dbReference>
<dbReference type="SMART" id="SM00874">
    <property type="entry name" value="B5"/>
    <property type="match status" value="1"/>
</dbReference>
<dbReference type="PROSITE" id="PS51483">
    <property type="entry name" value="B5"/>
    <property type="match status" value="1"/>
</dbReference>
<accession>A0A449A3Y6</accession>
<evidence type="ECO:0000256" key="2">
    <source>
        <dbReference type="ARBA" id="ARBA00012814"/>
    </source>
</evidence>
<keyword evidence="5" id="KW-0479">Metal-binding</keyword>
<dbReference type="NCBIfam" id="NF001882">
    <property type="entry name" value="PRK00629.5-4"/>
    <property type="match status" value="1"/>
</dbReference>
<sequence>MVFSLNYLNKFLPNKKLDASVEIALNELGFEVEEIKPFSDVKGVIFAKVISKELNPNTPKLDVVLVETKLGNLTIQTNNQILNPGDLTVIFPIGSSKADHVFGEATIKGVNSQGMFGAFSELGYDWELLEKENQVLKLPSYFASLEDDPMQILGLDDLMVEVSTTANRNDANSYYVLARELAAYYKTDFVFDFKKPSKTFASQIKVQRGDADELNFLETKGKVVLNFEDKLLLAKSGIDTKHPDAVNLTNLTLLITGAPTHVYNKDLIGDNLTAKMFSGSLTIFGNKEVDVKDILAIYDENGPISIASVMGLEVFKVEQEATNLCFEIGIFKNELVRHAAKEIKLLSNSASQGSRVISKEATLLGIKFIQSYLSNLEQSNLITTIDKVEQKQIQIDNNKLKTYAQVEELSIFSPAIEQLKMLGYIFDEKVVTVPNYRYDVVLFEDIIEEIFRFYSYANFKPITIKNKPIKVKPINKDKAFLLAQGYNEARTFTLVSKERNTLNPFNFESSIDLLTFVSKERETVRNSIITSLSEIVLYNQKRKMSEINFFEKGMINYNVQVYGLASTTKGFFEIKRDIVNLLKDDALTFVPWKDCEFIHPNVSAKIYKGDKLIGWIGKIHPRYDETGAFYAEILDLEHKASNKFEAFDQNPLKTLDLTFQIGLHHYIGDKVAEIKALANVFDIKQIDNYLKEDSRSVTLRIFANEEAITLLDSHYNK</sequence>
<dbReference type="GO" id="GO:0004826">
    <property type="term" value="F:phenylalanine-tRNA ligase activity"/>
    <property type="evidence" value="ECO:0007669"/>
    <property type="project" value="UniProtKB-EC"/>
</dbReference>
<dbReference type="SMART" id="SM00873">
    <property type="entry name" value="B3_4"/>
    <property type="match status" value="1"/>
</dbReference>
<dbReference type="SUPFAM" id="SSF46955">
    <property type="entry name" value="Putative DNA-binding domain"/>
    <property type="match status" value="1"/>
</dbReference>
<reference evidence="15 16" key="1">
    <citation type="submission" date="2019-01" db="EMBL/GenBank/DDBJ databases">
        <authorList>
            <consortium name="Pathogen Informatics"/>
        </authorList>
    </citation>
    <scope>NUCLEOTIDE SEQUENCE [LARGE SCALE GENOMIC DNA]</scope>
    <source>
        <strain evidence="15 16">NCTC10183</strain>
    </source>
</reference>
<dbReference type="PROSITE" id="PS50886">
    <property type="entry name" value="TRBD"/>
    <property type="match status" value="1"/>
</dbReference>
<evidence type="ECO:0000256" key="10">
    <source>
        <dbReference type="ARBA" id="ARBA00022917"/>
    </source>
</evidence>
<dbReference type="SUPFAM" id="SSF56037">
    <property type="entry name" value="PheT/TilS domain"/>
    <property type="match status" value="1"/>
</dbReference>
<evidence type="ECO:0000256" key="12">
    <source>
        <dbReference type="PROSITE-ProRule" id="PRU00209"/>
    </source>
</evidence>
<dbReference type="InterPro" id="IPR005147">
    <property type="entry name" value="tRNA_synthase_B5-dom"/>
</dbReference>
<dbReference type="AlphaFoldDB" id="A0A449A3Y6"/>
<dbReference type="InterPro" id="IPR002547">
    <property type="entry name" value="tRNA-bd_dom"/>
</dbReference>
<dbReference type="STRING" id="29556.VO56_00995"/>
<dbReference type="SUPFAM" id="SSF50249">
    <property type="entry name" value="Nucleic acid-binding proteins"/>
    <property type="match status" value="1"/>
</dbReference>
<keyword evidence="6" id="KW-0547">Nucleotide-binding</keyword>
<evidence type="ECO:0000256" key="4">
    <source>
        <dbReference type="ARBA" id="ARBA00022598"/>
    </source>
</evidence>
<keyword evidence="7" id="KW-0067">ATP-binding</keyword>
<dbReference type="Proteomes" id="UP000290568">
    <property type="component" value="Chromosome"/>
</dbReference>
<dbReference type="InterPro" id="IPR005146">
    <property type="entry name" value="B3/B4_tRNA-bd"/>
</dbReference>
<feature type="domain" description="B5" evidence="14">
    <location>
        <begin position="388"/>
        <end position="461"/>
    </location>
</feature>
<protein>
    <recommendedName>
        <fullName evidence="2">phenylalanine--tRNA ligase</fullName>
        <ecNumber evidence="2">6.1.1.20</ecNumber>
    </recommendedName>
</protein>
<dbReference type="InterPro" id="IPR009061">
    <property type="entry name" value="DNA-bd_dom_put_sf"/>
</dbReference>
<evidence type="ECO:0000313" key="15">
    <source>
        <dbReference type="EMBL" id="VEU58932.1"/>
    </source>
</evidence>
<dbReference type="SUPFAM" id="SSF55681">
    <property type="entry name" value="Class II aaRS and biotin synthetases"/>
    <property type="match status" value="1"/>
</dbReference>
<keyword evidence="9 12" id="KW-0694">RNA-binding</keyword>
<keyword evidence="3 12" id="KW-0820">tRNA-binding</keyword>
<dbReference type="RefSeq" id="WP_129620545.1">
    <property type="nucleotide sequence ID" value="NZ_LR214950.1"/>
</dbReference>
<dbReference type="PANTHER" id="PTHR10947:SF0">
    <property type="entry name" value="PHENYLALANINE--TRNA LIGASE BETA SUBUNIT"/>
    <property type="match status" value="1"/>
</dbReference>
<dbReference type="Gene3D" id="2.40.50.140">
    <property type="entry name" value="Nucleic acid-binding proteins"/>
    <property type="match status" value="1"/>
</dbReference>
<dbReference type="Gene3D" id="3.50.40.10">
    <property type="entry name" value="Phenylalanyl-trna Synthetase, Chain B, domain 3"/>
    <property type="match status" value="1"/>
</dbReference>
<evidence type="ECO:0000256" key="7">
    <source>
        <dbReference type="ARBA" id="ARBA00022840"/>
    </source>
</evidence>
<evidence type="ECO:0000256" key="11">
    <source>
        <dbReference type="ARBA" id="ARBA00023146"/>
    </source>
</evidence>
<dbReference type="EC" id="6.1.1.20" evidence="2"/>
<keyword evidence="11" id="KW-0030">Aminoacyl-tRNA synthetase</keyword>
<dbReference type="Gene3D" id="3.30.56.10">
    <property type="match status" value="2"/>
</dbReference>
<keyword evidence="8" id="KW-0460">Magnesium</keyword>
<organism evidence="15 16">
    <name type="scientific">Mycoplasmopsis gallinacea</name>
    <dbReference type="NCBI Taxonomy" id="29556"/>
    <lineage>
        <taxon>Bacteria</taxon>
        <taxon>Bacillati</taxon>
        <taxon>Mycoplasmatota</taxon>
        <taxon>Mycoplasmoidales</taxon>
        <taxon>Metamycoplasmataceae</taxon>
        <taxon>Mycoplasmopsis</taxon>
    </lineage>
</organism>
<dbReference type="PANTHER" id="PTHR10947">
    <property type="entry name" value="PHENYLALANYL-TRNA SYNTHETASE BETA CHAIN AND LEUCINE-RICH REPEAT-CONTAINING PROTEIN 47"/>
    <property type="match status" value="1"/>
</dbReference>
<evidence type="ECO:0000256" key="8">
    <source>
        <dbReference type="ARBA" id="ARBA00022842"/>
    </source>
</evidence>
<proteinExistence type="predicted"/>
<evidence type="ECO:0000259" key="14">
    <source>
        <dbReference type="PROSITE" id="PS51483"/>
    </source>
</evidence>
<keyword evidence="4 15" id="KW-0436">Ligase</keyword>
<dbReference type="InterPro" id="IPR041616">
    <property type="entry name" value="PheRS_beta_core"/>
</dbReference>
<evidence type="ECO:0000313" key="16">
    <source>
        <dbReference type="Proteomes" id="UP000290568"/>
    </source>
</evidence>
<evidence type="ECO:0000256" key="9">
    <source>
        <dbReference type="ARBA" id="ARBA00022884"/>
    </source>
</evidence>
<comment type="cofactor">
    <cofactor evidence="1">
        <name>Mg(2+)</name>
        <dbReference type="ChEBI" id="CHEBI:18420"/>
    </cofactor>
</comment>